<organism evidence="2 3">
    <name type="scientific">Plesiocystis pacifica SIR-1</name>
    <dbReference type="NCBI Taxonomy" id="391625"/>
    <lineage>
        <taxon>Bacteria</taxon>
        <taxon>Pseudomonadati</taxon>
        <taxon>Myxococcota</taxon>
        <taxon>Polyangia</taxon>
        <taxon>Nannocystales</taxon>
        <taxon>Nannocystaceae</taxon>
        <taxon>Plesiocystis</taxon>
    </lineage>
</organism>
<dbReference type="AlphaFoldDB" id="A6GB34"/>
<dbReference type="InterPro" id="IPR019283">
    <property type="entry name" value="DUF2330"/>
</dbReference>
<keyword evidence="1" id="KW-0732">Signal</keyword>
<protein>
    <recommendedName>
        <fullName evidence="4">DUF2330 domain-containing protein</fullName>
    </recommendedName>
</protein>
<dbReference type="OrthoDB" id="5484354at2"/>
<reference evidence="2 3" key="1">
    <citation type="submission" date="2007-06" db="EMBL/GenBank/DDBJ databases">
        <authorList>
            <person name="Shimkets L."/>
            <person name="Ferriera S."/>
            <person name="Johnson J."/>
            <person name="Kravitz S."/>
            <person name="Beeson K."/>
            <person name="Sutton G."/>
            <person name="Rogers Y.-H."/>
            <person name="Friedman R."/>
            <person name="Frazier M."/>
            <person name="Venter J.C."/>
        </authorList>
    </citation>
    <scope>NUCLEOTIDE SEQUENCE [LARGE SCALE GENOMIC DNA]</scope>
    <source>
        <strain evidence="2 3">SIR-1</strain>
    </source>
</reference>
<name>A6GB34_9BACT</name>
<evidence type="ECO:0000313" key="2">
    <source>
        <dbReference type="EMBL" id="EDM76916.1"/>
    </source>
</evidence>
<dbReference type="Pfam" id="PF10092">
    <property type="entry name" value="DUF2330"/>
    <property type="match status" value="1"/>
</dbReference>
<evidence type="ECO:0000256" key="1">
    <source>
        <dbReference type="SAM" id="SignalP"/>
    </source>
</evidence>
<evidence type="ECO:0000313" key="3">
    <source>
        <dbReference type="Proteomes" id="UP000005801"/>
    </source>
</evidence>
<accession>A6GB34</accession>
<gene>
    <name evidence="2" type="ORF">PPSIR1_37544</name>
</gene>
<sequence>MMASHSSSPRALALSVVGACLLGGLGVLAPSAAQACGGTFCDQGPQVMPVDQTGETILFWLDESQAEPFTEAHIQIAYEGDAERFAWIVPVMAAPEVLVSSQRLFDNLLNATVPTFTLQFQTSDCIGDDSVSLCGGVSSFEGDFIGDTGFSSFGDDEVGGEEGGGGIEIIDRGLAGAFEYVVLTGSTVDEVVDWLDEAGYAQDEDAPPILQEYLDEDFLFVALKLQSGAGVDEIHPLAIRYPGTEPCIPIRLTRIAAVEDMAVRALFLGDQRVASSNWPMVDLNFAALDWVGNTAASYEELVSLAVDEAGGRAFTTEYAGTSALVNQNGIYSASWNAAAFAEIDPTLVVEQLDAQGLYECGFDDWGEGEEICQFTHPQVQALLEKYLPVPLGVDPMEFWGDLAMYADGIDLDAWMASPGFSADFEERIVIPGQHGIEMLDGSSQLTRLYTRISPHEMIEDPLFHETELGPVDNSYSATQISDCNGEVPDYLELDGGRTLALPNGVSASVPGAANARRISLAPATGPEQVQTDNAAAIDEAIEDFNREFLVGPQAGCSITSARAEAILALLAVFGIAGLQRTRRRSR</sequence>
<dbReference type="eggNOG" id="COG4402">
    <property type="taxonomic scope" value="Bacteria"/>
</dbReference>
<proteinExistence type="predicted"/>
<keyword evidence="3" id="KW-1185">Reference proteome</keyword>
<dbReference type="STRING" id="391625.PPSIR1_37544"/>
<feature type="chain" id="PRO_5002697618" description="DUF2330 domain-containing protein" evidence="1">
    <location>
        <begin position="36"/>
        <end position="586"/>
    </location>
</feature>
<dbReference type="RefSeq" id="WP_006973925.1">
    <property type="nucleotide sequence ID" value="NZ_ABCS01000055.1"/>
</dbReference>
<dbReference type="EMBL" id="ABCS01000055">
    <property type="protein sequence ID" value="EDM76916.1"/>
    <property type="molecule type" value="Genomic_DNA"/>
</dbReference>
<dbReference type="Proteomes" id="UP000005801">
    <property type="component" value="Unassembled WGS sequence"/>
</dbReference>
<comment type="caution">
    <text evidence="2">The sequence shown here is derived from an EMBL/GenBank/DDBJ whole genome shotgun (WGS) entry which is preliminary data.</text>
</comment>
<evidence type="ECO:0008006" key="4">
    <source>
        <dbReference type="Google" id="ProtNLM"/>
    </source>
</evidence>
<feature type="signal peptide" evidence="1">
    <location>
        <begin position="1"/>
        <end position="35"/>
    </location>
</feature>